<keyword evidence="1" id="KW-0472">Membrane</keyword>
<comment type="caution">
    <text evidence="2">The sequence shown here is derived from an EMBL/GenBank/DDBJ whole genome shotgun (WGS) entry which is preliminary data.</text>
</comment>
<evidence type="ECO:0000313" key="3">
    <source>
        <dbReference type="Proteomes" id="UP001589865"/>
    </source>
</evidence>
<dbReference type="EMBL" id="JBHLUN010000014">
    <property type="protein sequence ID" value="MFC0410295.1"/>
    <property type="molecule type" value="Genomic_DNA"/>
</dbReference>
<proteinExistence type="predicted"/>
<organism evidence="2 3">
    <name type="scientific">Roseomonas elaeocarpi</name>
    <dbReference type="NCBI Taxonomy" id="907779"/>
    <lineage>
        <taxon>Bacteria</taxon>
        <taxon>Pseudomonadati</taxon>
        <taxon>Pseudomonadota</taxon>
        <taxon>Alphaproteobacteria</taxon>
        <taxon>Acetobacterales</taxon>
        <taxon>Roseomonadaceae</taxon>
        <taxon>Roseomonas</taxon>
    </lineage>
</organism>
<feature type="transmembrane region" description="Helical" evidence="1">
    <location>
        <begin position="177"/>
        <end position="197"/>
    </location>
</feature>
<keyword evidence="3" id="KW-1185">Reference proteome</keyword>
<feature type="transmembrane region" description="Helical" evidence="1">
    <location>
        <begin position="209"/>
        <end position="228"/>
    </location>
</feature>
<gene>
    <name evidence="2" type="ORF">ACFFGY_18735</name>
</gene>
<accession>A0ABV6JX47</accession>
<feature type="transmembrane region" description="Helical" evidence="1">
    <location>
        <begin position="26"/>
        <end position="48"/>
    </location>
</feature>
<feature type="transmembrane region" description="Helical" evidence="1">
    <location>
        <begin position="54"/>
        <end position="78"/>
    </location>
</feature>
<evidence type="ECO:0000256" key="1">
    <source>
        <dbReference type="SAM" id="Phobius"/>
    </source>
</evidence>
<dbReference type="RefSeq" id="WP_377046046.1">
    <property type="nucleotide sequence ID" value="NZ_JBHLUN010000014.1"/>
</dbReference>
<feature type="transmembrane region" description="Helical" evidence="1">
    <location>
        <begin position="240"/>
        <end position="260"/>
    </location>
</feature>
<reference evidence="2 3" key="1">
    <citation type="submission" date="2024-09" db="EMBL/GenBank/DDBJ databases">
        <authorList>
            <person name="Sun Q."/>
            <person name="Mori K."/>
        </authorList>
    </citation>
    <scope>NUCLEOTIDE SEQUENCE [LARGE SCALE GENOMIC DNA]</scope>
    <source>
        <strain evidence="2 3">TBRC 5777</strain>
    </source>
</reference>
<sequence length="423" mass="47503">MASENEPLGVGFDASGDRTEDPRWRWFYNLLPPALVILVVLAFWRIIFSNTGEVSLPLVLSAFLSVFLAFLPSLICVVQNTSKRRQHNRLSSLRDYTVSRTVHYRAARTILNTDIAGRVDRDYAVPMFSYFVILFGGFLTVFIGFFHPEYFRIPMVVLAGMRVEAGSDTTAYQLQSFSMLSFAFLAAYIYSLGRLLDRVNNNDLYPISLYYYAARIVIAVVVAAVLRHAASAVGLNGNSWLLLIAFTVGFAPDLLILALMRRGFQAMKIWGVRDDPAPDATPSSFSLLLIDDLSREKIDRLNELGIDNAQVLSQQNPFLLLPRLPYDLVLIVEWIAQAQLYCLVGEQLLGRLRADCVRNICDLHERLRDAATRDAFGARVGLPAETAGAILRQIEQTPSFGRLWEVRQALLLDLQQTDTRTAA</sequence>
<keyword evidence="1" id="KW-0812">Transmembrane</keyword>
<name>A0ABV6JX47_9PROT</name>
<evidence type="ECO:0000313" key="2">
    <source>
        <dbReference type="EMBL" id="MFC0410295.1"/>
    </source>
</evidence>
<dbReference type="Proteomes" id="UP001589865">
    <property type="component" value="Unassembled WGS sequence"/>
</dbReference>
<protein>
    <submittedName>
        <fullName evidence="2">Uncharacterized protein</fullName>
    </submittedName>
</protein>
<keyword evidence="1" id="KW-1133">Transmembrane helix</keyword>
<feature type="transmembrane region" description="Helical" evidence="1">
    <location>
        <begin position="127"/>
        <end position="146"/>
    </location>
</feature>